<reference evidence="4" key="2">
    <citation type="submission" date="2021-09" db="EMBL/GenBank/DDBJ databases">
        <authorList>
            <person name="Jia N."/>
            <person name="Wang J."/>
            <person name="Shi W."/>
            <person name="Du L."/>
            <person name="Sun Y."/>
            <person name="Zhan W."/>
            <person name="Jiang J."/>
            <person name="Wang Q."/>
            <person name="Zhang B."/>
            <person name="Ji P."/>
            <person name="Sakyi L.B."/>
            <person name="Cui X."/>
            <person name="Yuan T."/>
            <person name="Jiang B."/>
            <person name="Yang W."/>
            <person name="Lam T.T.-Y."/>
            <person name="Chang Q."/>
            <person name="Ding S."/>
            <person name="Wang X."/>
            <person name="Zhu J."/>
            <person name="Ruan X."/>
            <person name="Zhao L."/>
            <person name="Wei J."/>
            <person name="Que T."/>
            <person name="Du C."/>
            <person name="Cheng J."/>
            <person name="Dai P."/>
            <person name="Han X."/>
            <person name="Huang E."/>
            <person name="Gao Y."/>
            <person name="Liu J."/>
            <person name="Shao H."/>
            <person name="Ye R."/>
            <person name="Li L."/>
            <person name="Wei W."/>
            <person name="Wang X."/>
            <person name="Wang C."/>
            <person name="Huo Q."/>
            <person name="Li W."/>
            <person name="Guo W."/>
            <person name="Chen H."/>
            <person name="Chen S."/>
            <person name="Zhou L."/>
            <person name="Zhou L."/>
            <person name="Ni X."/>
            <person name="Tian J."/>
            <person name="Zhou Y."/>
            <person name="Sheng Y."/>
            <person name="Liu T."/>
            <person name="Pan Y."/>
            <person name="Xia L."/>
            <person name="Li J."/>
            <person name="Zhao F."/>
            <person name="Cao W."/>
        </authorList>
    </citation>
    <scope>NUCLEOTIDE SEQUENCE</scope>
    <source>
        <strain evidence="4">Rsan-2018</strain>
        <tissue evidence="4">Larvae</tissue>
    </source>
</reference>
<sequence>MSEKPAKTASKTPHSGDGGVIAENAANEAANEDAGTDNPVSEKDTEHATSEMGGRSAEREPSAERTPVETTAGPATEGSKVEPKTKTDASSRAGGKAAPRLAAREDSSPGNTGRIIELVVFAVIIAVVVMVGAAMFNATHGSLPKDKQTYGGDDLLGTAIYRRLRSWHGYGPQLLVCTLGERRSVVAPESLPPDGLCDVVLYAHVMSLGSEFHDGASANLRALWTRSATAVNTRFGYSLSDSLLPIDERELEAFVRRAVDDKKIGAFGMLDARWDRDAKNNESYATFVEALNRTTKLLPTDRRAALVFGFRVNPDTSARGVEFLNSHAAILDHVHVLVYQGHVELPPQNDSAKSECAVRFPSPRFQQAKDSDQTMQDGVAAIDTALHFRKDRLATDICVSVALSGLRYSLTRAARENKELEAKCANATAVPYADVCPSNGTSGGVKISGEGVLVTGKPQLVLDVFDDSETLAQKLRTAKLALSLSAQPHWSFCLAAFNVEHEDSDGACGESFERLTVARSFLHGKLRWHDD</sequence>
<evidence type="ECO:0000313" key="4">
    <source>
        <dbReference type="EMBL" id="KAH7935164.1"/>
    </source>
</evidence>
<evidence type="ECO:0000256" key="1">
    <source>
        <dbReference type="SAM" id="Coils"/>
    </source>
</evidence>
<feature type="compositionally biased region" description="Basic and acidic residues" evidence="2">
    <location>
        <begin position="40"/>
        <end position="49"/>
    </location>
</feature>
<feature type="compositionally biased region" description="Basic and acidic residues" evidence="2">
    <location>
        <begin position="56"/>
        <end position="67"/>
    </location>
</feature>
<feature type="transmembrane region" description="Helical" evidence="3">
    <location>
        <begin position="115"/>
        <end position="136"/>
    </location>
</feature>
<evidence type="ECO:0000256" key="3">
    <source>
        <dbReference type="SAM" id="Phobius"/>
    </source>
</evidence>
<comment type="caution">
    <text evidence="4">The sequence shown here is derived from an EMBL/GenBank/DDBJ whole genome shotgun (WGS) entry which is preliminary data.</text>
</comment>
<dbReference type="AlphaFoldDB" id="A0A9D4SNN3"/>
<evidence type="ECO:0000256" key="2">
    <source>
        <dbReference type="SAM" id="MobiDB-lite"/>
    </source>
</evidence>
<keyword evidence="3" id="KW-0812">Transmembrane</keyword>
<organism evidence="4 5">
    <name type="scientific">Rhipicephalus sanguineus</name>
    <name type="common">Brown dog tick</name>
    <name type="synonym">Ixodes sanguineus</name>
    <dbReference type="NCBI Taxonomy" id="34632"/>
    <lineage>
        <taxon>Eukaryota</taxon>
        <taxon>Metazoa</taxon>
        <taxon>Ecdysozoa</taxon>
        <taxon>Arthropoda</taxon>
        <taxon>Chelicerata</taxon>
        <taxon>Arachnida</taxon>
        <taxon>Acari</taxon>
        <taxon>Parasitiformes</taxon>
        <taxon>Ixodida</taxon>
        <taxon>Ixodoidea</taxon>
        <taxon>Ixodidae</taxon>
        <taxon>Rhipicephalinae</taxon>
        <taxon>Rhipicephalus</taxon>
        <taxon>Rhipicephalus</taxon>
    </lineage>
</organism>
<feature type="region of interest" description="Disordered" evidence="2">
    <location>
        <begin position="1"/>
        <end position="109"/>
    </location>
</feature>
<evidence type="ECO:0000313" key="5">
    <source>
        <dbReference type="Proteomes" id="UP000821837"/>
    </source>
</evidence>
<dbReference type="Proteomes" id="UP000821837">
    <property type="component" value="Unassembled WGS sequence"/>
</dbReference>
<keyword evidence="1" id="KW-0175">Coiled coil</keyword>
<feature type="compositionally biased region" description="Basic and acidic residues" evidence="2">
    <location>
        <begin position="79"/>
        <end position="89"/>
    </location>
</feature>
<protein>
    <submittedName>
        <fullName evidence="4">Uncharacterized protein</fullName>
    </submittedName>
</protein>
<gene>
    <name evidence="4" type="ORF">HPB52_004627</name>
</gene>
<reference evidence="4" key="1">
    <citation type="journal article" date="2020" name="Cell">
        <title>Large-Scale Comparative Analyses of Tick Genomes Elucidate Their Genetic Diversity and Vector Capacities.</title>
        <authorList>
            <consortium name="Tick Genome and Microbiome Consortium (TIGMIC)"/>
            <person name="Jia N."/>
            <person name="Wang J."/>
            <person name="Shi W."/>
            <person name="Du L."/>
            <person name="Sun Y."/>
            <person name="Zhan W."/>
            <person name="Jiang J.F."/>
            <person name="Wang Q."/>
            <person name="Zhang B."/>
            <person name="Ji P."/>
            <person name="Bell-Sakyi L."/>
            <person name="Cui X.M."/>
            <person name="Yuan T.T."/>
            <person name="Jiang B.G."/>
            <person name="Yang W.F."/>
            <person name="Lam T.T."/>
            <person name="Chang Q.C."/>
            <person name="Ding S.J."/>
            <person name="Wang X.J."/>
            <person name="Zhu J.G."/>
            <person name="Ruan X.D."/>
            <person name="Zhao L."/>
            <person name="Wei J.T."/>
            <person name="Ye R.Z."/>
            <person name="Que T.C."/>
            <person name="Du C.H."/>
            <person name="Zhou Y.H."/>
            <person name="Cheng J.X."/>
            <person name="Dai P.F."/>
            <person name="Guo W.B."/>
            <person name="Han X.H."/>
            <person name="Huang E.J."/>
            <person name="Li L.F."/>
            <person name="Wei W."/>
            <person name="Gao Y.C."/>
            <person name="Liu J.Z."/>
            <person name="Shao H.Z."/>
            <person name="Wang X."/>
            <person name="Wang C.C."/>
            <person name="Yang T.C."/>
            <person name="Huo Q.B."/>
            <person name="Li W."/>
            <person name="Chen H.Y."/>
            <person name="Chen S.E."/>
            <person name="Zhou L.G."/>
            <person name="Ni X.B."/>
            <person name="Tian J.H."/>
            <person name="Sheng Y."/>
            <person name="Liu T."/>
            <person name="Pan Y.S."/>
            <person name="Xia L.Y."/>
            <person name="Li J."/>
            <person name="Zhao F."/>
            <person name="Cao W.C."/>
        </authorList>
    </citation>
    <scope>NUCLEOTIDE SEQUENCE</scope>
    <source>
        <strain evidence="4">Rsan-2018</strain>
    </source>
</reference>
<dbReference type="EMBL" id="JABSTV010001255">
    <property type="protein sequence ID" value="KAH7935164.1"/>
    <property type="molecule type" value="Genomic_DNA"/>
</dbReference>
<keyword evidence="3" id="KW-0472">Membrane</keyword>
<keyword evidence="5" id="KW-1185">Reference proteome</keyword>
<accession>A0A9D4SNN3</accession>
<feature type="coiled-coil region" evidence="1">
    <location>
        <begin position="403"/>
        <end position="430"/>
    </location>
</feature>
<proteinExistence type="predicted"/>
<keyword evidence="3" id="KW-1133">Transmembrane helix</keyword>
<name>A0A9D4SNN3_RHISA</name>